<accession>A0ACB9P4G7</accession>
<comment type="caution">
    <text evidence="1">The sequence shown here is derived from an EMBL/GenBank/DDBJ whole genome shotgun (WGS) entry which is preliminary data.</text>
</comment>
<dbReference type="EMBL" id="CM039430">
    <property type="protein sequence ID" value="KAI4343675.1"/>
    <property type="molecule type" value="Genomic_DNA"/>
</dbReference>
<proteinExistence type="predicted"/>
<protein>
    <submittedName>
        <fullName evidence="1">Uncharacterized protein</fullName>
    </submittedName>
</protein>
<evidence type="ECO:0000313" key="1">
    <source>
        <dbReference type="EMBL" id="KAI4343675.1"/>
    </source>
</evidence>
<dbReference type="Proteomes" id="UP000828941">
    <property type="component" value="Chromosome 5"/>
</dbReference>
<evidence type="ECO:0000313" key="2">
    <source>
        <dbReference type="Proteomes" id="UP000828941"/>
    </source>
</evidence>
<keyword evidence="2" id="KW-1185">Reference proteome</keyword>
<sequence>MANLIHKLSRNSNSLRVISTINAPVFSEPTTSLISHKIHLDTTKPYFTNNPIPFWGLSGENKANSSQSLQFVPNFPFGYCFAPVISTEYEKVGVSETQNVEPDDARTVWADSVKKKRKRKMNKHKYKKLRKRLRRKT</sequence>
<gene>
    <name evidence="1" type="ORF">L6164_010996</name>
</gene>
<reference evidence="1 2" key="1">
    <citation type="journal article" date="2022" name="DNA Res.">
        <title>Chromosomal-level genome assembly of the orchid tree Bauhinia variegata (Leguminosae; Cercidoideae) supports the allotetraploid origin hypothesis of Bauhinia.</title>
        <authorList>
            <person name="Zhong Y."/>
            <person name="Chen Y."/>
            <person name="Zheng D."/>
            <person name="Pang J."/>
            <person name="Liu Y."/>
            <person name="Luo S."/>
            <person name="Meng S."/>
            <person name="Qian L."/>
            <person name="Wei D."/>
            <person name="Dai S."/>
            <person name="Zhou R."/>
        </authorList>
    </citation>
    <scope>NUCLEOTIDE SEQUENCE [LARGE SCALE GENOMIC DNA]</scope>
    <source>
        <strain evidence="1">BV-YZ2020</strain>
    </source>
</reference>
<name>A0ACB9P4G7_BAUVA</name>
<organism evidence="1 2">
    <name type="scientific">Bauhinia variegata</name>
    <name type="common">Purple orchid tree</name>
    <name type="synonym">Phanera variegata</name>
    <dbReference type="NCBI Taxonomy" id="167791"/>
    <lineage>
        <taxon>Eukaryota</taxon>
        <taxon>Viridiplantae</taxon>
        <taxon>Streptophyta</taxon>
        <taxon>Embryophyta</taxon>
        <taxon>Tracheophyta</taxon>
        <taxon>Spermatophyta</taxon>
        <taxon>Magnoliopsida</taxon>
        <taxon>eudicotyledons</taxon>
        <taxon>Gunneridae</taxon>
        <taxon>Pentapetalae</taxon>
        <taxon>rosids</taxon>
        <taxon>fabids</taxon>
        <taxon>Fabales</taxon>
        <taxon>Fabaceae</taxon>
        <taxon>Cercidoideae</taxon>
        <taxon>Cercideae</taxon>
        <taxon>Bauhiniinae</taxon>
        <taxon>Bauhinia</taxon>
    </lineage>
</organism>